<comment type="similarity">
    <text evidence="2 6">Belongs to the RRP36 family.</text>
</comment>
<evidence type="ECO:0000256" key="3">
    <source>
        <dbReference type="ARBA" id="ARBA00022517"/>
    </source>
</evidence>
<evidence type="ECO:0000256" key="1">
    <source>
        <dbReference type="ARBA" id="ARBA00004604"/>
    </source>
</evidence>
<keyword evidence="5 6" id="KW-0539">Nucleus</keyword>
<proteinExistence type="inferred from homology"/>
<comment type="function">
    <text evidence="6">Component of the 90S pre-ribosome involved in the maturation of rRNAs. Required for early cleavages of the pre-RNAs in the 40S ribosomal subunit maturation pathway.</text>
</comment>
<evidence type="ECO:0000256" key="7">
    <source>
        <dbReference type="SAM" id="Coils"/>
    </source>
</evidence>
<dbReference type="Proteomes" id="UP001174677">
    <property type="component" value="Chromosome 16"/>
</dbReference>
<dbReference type="PANTHER" id="PTHR21738">
    <property type="entry name" value="RIBOSOMAL RNA PROCESSING PROTEIN 36 HOMOLOG"/>
    <property type="match status" value="1"/>
</dbReference>
<comment type="subcellular location">
    <subcellularLocation>
        <location evidence="1 6">Nucleus</location>
        <location evidence="1 6">Nucleolus</location>
    </subcellularLocation>
</comment>
<accession>A0ABQ9KTX3</accession>
<evidence type="ECO:0000256" key="2">
    <source>
        <dbReference type="ARBA" id="ARBA00009418"/>
    </source>
</evidence>
<feature type="compositionally biased region" description="Acidic residues" evidence="8">
    <location>
        <begin position="18"/>
        <end position="35"/>
    </location>
</feature>
<evidence type="ECO:0000256" key="6">
    <source>
        <dbReference type="RuleBase" id="RU368027"/>
    </source>
</evidence>
<reference evidence="9" key="1">
    <citation type="journal article" date="2023" name="Plant Biotechnol. J.">
        <title>Chromosome-level wild Hevea brasiliensis genome provides new tools for genomic-assisted breeding and valuable loci to elevate rubber yield.</title>
        <authorList>
            <person name="Cheng H."/>
            <person name="Song X."/>
            <person name="Hu Y."/>
            <person name="Wu T."/>
            <person name="Yang Q."/>
            <person name="An Z."/>
            <person name="Feng S."/>
            <person name="Deng Z."/>
            <person name="Wu W."/>
            <person name="Zeng X."/>
            <person name="Tu M."/>
            <person name="Wang X."/>
            <person name="Huang H."/>
        </authorList>
    </citation>
    <scope>NUCLEOTIDE SEQUENCE</scope>
    <source>
        <strain evidence="9">MT/VB/25A 57/8</strain>
    </source>
</reference>
<feature type="coiled-coil region" evidence="7">
    <location>
        <begin position="162"/>
        <end position="189"/>
    </location>
</feature>
<keyword evidence="4 6" id="KW-0698">rRNA processing</keyword>
<keyword evidence="7" id="KW-0175">Coiled coil</keyword>
<evidence type="ECO:0000256" key="5">
    <source>
        <dbReference type="ARBA" id="ARBA00023242"/>
    </source>
</evidence>
<name>A0ABQ9KTX3_HEVBR</name>
<evidence type="ECO:0000313" key="10">
    <source>
        <dbReference type="Proteomes" id="UP001174677"/>
    </source>
</evidence>
<feature type="region of interest" description="Disordered" evidence="8">
    <location>
        <begin position="1"/>
        <end position="37"/>
    </location>
</feature>
<keyword evidence="10" id="KW-1185">Reference proteome</keyword>
<organism evidence="9 10">
    <name type="scientific">Hevea brasiliensis</name>
    <name type="common">Para rubber tree</name>
    <name type="synonym">Siphonia brasiliensis</name>
    <dbReference type="NCBI Taxonomy" id="3981"/>
    <lineage>
        <taxon>Eukaryota</taxon>
        <taxon>Viridiplantae</taxon>
        <taxon>Streptophyta</taxon>
        <taxon>Embryophyta</taxon>
        <taxon>Tracheophyta</taxon>
        <taxon>Spermatophyta</taxon>
        <taxon>Magnoliopsida</taxon>
        <taxon>eudicotyledons</taxon>
        <taxon>Gunneridae</taxon>
        <taxon>Pentapetalae</taxon>
        <taxon>rosids</taxon>
        <taxon>fabids</taxon>
        <taxon>Malpighiales</taxon>
        <taxon>Euphorbiaceae</taxon>
        <taxon>Crotonoideae</taxon>
        <taxon>Micrandreae</taxon>
        <taxon>Hevea</taxon>
    </lineage>
</organism>
<dbReference type="InterPro" id="IPR009292">
    <property type="entry name" value="RRP36"/>
</dbReference>
<gene>
    <name evidence="9" type="ORF">P3X46_029972</name>
</gene>
<evidence type="ECO:0000313" key="9">
    <source>
        <dbReference type="EMBL" id="KAJ9147856.1"/>
    </source>
</evidence>
<evidence type="ECO:0000256" key="4">
    <source>
        <dbReference type="ARBA" id="ARBA00022552"/>
    </source>
</evidence>
<keyword evidence="3 6" id="KW-0690">Ribosome biogenesis</keyword>
<protein>
    <recommendedName>
        <fullName evidence="6">rRNA biogenesis protein RRP36</fullName>
    </recommendedName>
</protein>
<dbReference type="Pfam" id="PF06102">
    <property type="entry name" value="RRP36"/>
    <property type="match status" value="1"/>
</dbReference>
<evidence type="ECO:0000256" key="8">
    <source>
        <dbReference type="SAM" id="MobiDB-lite"/>
    </source>
</evidence>
<sequence length="307" mass="35807">MQKSNKEIAVSSNNQVVESEEEIESSFSSSEEDGSEIEREIADAKFEELQKARSDGSCSVYQKPKQDIKSGRANKNMYFYKWYVIPALSLCGRLDIDGFRKRYNFLFENNLPTEREELKKQLKKSNDPKVIDQLKNRISWIDKQLKFESTKQTDASMLAEHKKKEREAAKQAEIRKQRLIKKFSKLKESGWLESFIEERRRKDASKDHRYIPYRRSSKTGEQSWCLVVNGKHSCYSLFFAMVVWICNLCAFGWFKETRVHDASGCHGAFTFENSDMEKKRTKKYIFVAVVSVRLNVDMTGIDSTDSI</sequence>
<dbReference type="PANTHER" id="PTHR21738:SF0">
    <property type="entry name" value="RIBOSOMAL RNA PROCESSING PROTEIN 36 HOMOLOG"/>
    <property type="match status" value="1"/>
</dbReference>
<comment type="subunit">
    <text evidence="6">Associates with 90S and pre-40S pre-ribosomal particles.</text>
</comment>
<keyword evidence="6" id="KW-0687">Ribonucleoprotein</keyword>
<comment type="caution">
    <text evidence="9">The sequence shown here is derived from an EMBL/GenBank/DDBJ whole genome shotgun (WGS) entry which is preliminary data.</text>
</comment>
<dbReference type="EMBL" id="JARPOI010000016">
    <property type="protein sequence ID" value="KAJ9147856.1"/>
    <property type="molecule type" value="Genomic_DNA"/>
</dbReference>